<sequence length="120" mass="13201">MFPSRPVPIASSRREETPGSERRGELVPLRDPCDLHKKVIYSALNGRFAPHVNSMLFIIIILERVPSASGAGEKPHISCLCPKFNGVVSVGPLLTVQRIGSFSPRLSFPRGVYINMFTIA</sequence>
<name>A0AAD4NB23_9BILA</name>
<dbReference type="Proteomes" id="UP001201812">
    <property type="component" value="Unassembled WGS sequence"/>
</dbReference>
<organism evidence="2 3">
    <name type="scientific">Ditylenchus destructor</name>
    <dbReference type="NCBI Taxonomy" id="166010"/>
    <lineage>
        <taxon>Eukaryota</taxon>
        <taxon>Metazoa</taxon>
        <taxon>Ecdysozoa</taxon>
        <taxon>Nematoda</taxon>
        <taxon>Chromadorea</taxon>
        <taxon>Rhabditida</taxon>
        <taxon>Tylenchina</taxon>
        <taxon>Tylenchomorpha</taxon>
        <taxon>Sphaerularioidea</taxon>
        <taxon>Anguinidae</taxon>
        <taxon>Anguininae</taxon>
        <taxon>Ditylenchus</taxon>
    </lineage>
</organism>
<evidence type="ECO:0000313" key="3">
    <source>
        <dbReference type="Proteomes" id="UP001201812"/>
    </source>
</evidence>
<comment type="caution">
    <text evidence="2">The sequence shown here is derived from an EMBL/GenBank/DDBJ whole genome shotgun (WGS) entry which is preliminary data.</text>
</comment>
<evidence type="ECO:0000256" key="1">
    <source>
        <dbReference type="SAM" id="MobiDB-lite"/>
    </source>
</evidence>
<keyword evidence="3" id="KW-1185">Reference proteome</keyword>
<feature type="compositionally biased region" description="Basic and acidic residues" evidence="1">
    <location>
        <begin position="12"/>
        <end position="25"/>
    </location>
</feature>
<dbReference type="AlphaFoldDB" id="A0AAD4NB23"/>
<feature type="region of interest" description="Disordered" evidence="1">
    <location>
        <begin position="1"/>
        <end position="27"/>
    </location>
</feature>
<evidence type="ECO:0000313" key="2">
    <source>
        <dbReference type="EMBL" id="KAI1718108.1"/>
    </source>
</evidence>
<dbReference type="EMBL" id="JAKKPZ010000008">
    <property type="protein sequence ID" value="KAI1718108.1"/>
    <property type="molecule type" value="Genomic_DNA"/>
</dbReference>
<accession>A0AAD4NB23</accession>
<gene>
    <name evidence="2" type="ORF">DdX_06522</name>
</gene>
<reference evidence="2" key="1">
    <citation type="submission" date="2022-01" db="EMBL/GenBank/DDBJ databases">
        <title>Genome Sequence Resource for Two Populations of Ditylenchus destructor, the Migratory Endoparasitic Phytonematode.</title>
        <authorList>
            <person name="Zhang H."/>
            <person name="Lin R."/>
            <person name="Xie B."/>
        </authorList>
    </citation>
    <scope>NUCLEOTIDE SEQUENCE</scope>
    <source>
        <strain evidence="2">BazhouSP</strain>
    </source>
</reference>
<protein>
    <submittedName>
        <fullName evidence="2">Uncharacterized protein</fullName>
    </submittedName>
</protein>
<proteinExistence type="predicted"/>